<dbReference type="Gene3D" id="3.40.50.620">
    <property type="entry name" value="HUPs"/>
    <property type="match status" value="1"/>
</dbReference>
<dbReference type="SUPFAM" id="SSF52402">
    <property type="entry name" value="Adenine nucleotide alpha hydrolases-like"/>
    <property type="match status" value="1"/>
</dbReference>
<name>A0A660SD65_UNCW3</name>
<gene>
    <name evidence="2" type="ORF">DRP53_10120</name>
</gene>
<evidence type="ECO:0000313" key="2">
    <source>
        <dbReference type="EMBL" id="RKX68724.1"/>
    </source>
</evidence>
<dbReference type="PANTHER" id="PTHR43686:SF1">
    <property type="entry name" value="AMINOTRAN_5 DOMAIN-CONTAINING PROTEIN"/>
    <property type="match status" value="1"/>
</dbReference>
<dbReference type="InterPro" id="IPR011063">
    <property type="entry name" value="TilS/TtcA_N"/>
</dbReference>
<proteinExistence type="predicted"/>
<organism evidence="2 3">
    <name type="scientific">candidate division WOR-3 bacterium</name>
    <dbReference type="NCBI Taxonomy" id="2052148"/>
    <lineage>
        <taxon>Bacteria</taxon>
        <taxon>Bacteria division WOR-3</taxon>
    </lineage>
</organism>
<dbReference type="EMBL" id="QNBE01000135">
    <property type="protein sequence ID" value="RKX68724.1"/>
    <property type="molecule type" value="Genomic_DNA"/>
</dbReference>
<comment type="caution">
    <text evidence="2">The sequence shown here is derived from an EMBL/GenBank/DDBJ whole genome shotgun (WGS) entry which is preliminary data.</text>
</comment>
<protein>
    <recommendedName>
        <fullName evidence="1">tRNA(Ile)-lysidine/2-thiocytidine synthase N-terminal domain-containing protein</fullName>
    </recommendedName>
</protein>
<dbReference type="AlphaFoldDB" id="A0A660SD65"/>
<sequence length="247" mass="28742">MKRSSTIDHLLKSWVSGFPLGLIEKVIKRYGILEPKETFVAGVSGGIDSFVMLLLLEGYNQKFGMGWEIIPCFVNLGFPKARPERLLTAFRHYGFRLKILSEGIYPILKRTRKNLCFLCTRARRKALVSEVMRRGGFKVALAHHKEDVVEALLLNLIYNREFATMVPNQGILQGRIRIIRPLYLFDRELIERIATFLHYSDLSHPCPFQRESKRSKIRSLLNLLADNRNKLDNIFFGMKNIRWTYLP</sequence>
<dbReference type="Proteomes" id="UP000268469">
    <property type="component" value="Unassembled WGS sequence"/>
</dbReference>
<dbReference type="Pfam" id="PF01171">
    <property type="entry name" value="ATP_bind_3"/>
    <property type="match status" value="1"/>
</dbReference>
<feature type="domain" description="tRNA(Ile)-lysidine/2-thiocytidine synthase N-terminal" evidence="1">
    <location>
        <begin position="39"/>
        <end position="196"/>
    </location>
</feature>
<dbReference type="InterPro" id="IPR014729">
    <property type="entry name" value="Rossmann-like_a/b/a_fold"/>
</dbReference>
<evidence type="ECO:0000313" key="3">
    <source>
        <dbReference type="Proteomes" id="UP000268469"/>
    </source>
</evidence>
<accession>A0A660SD65</accession>
<reference evidence="2 3" key="1">
    <citation type="submission" date="2018-06" db="EMBL/GenBank/DDBJ databases">
        <title>Extensive metabolic versatility and redundancy in microbially diverse, dynamic hydrothermal sediments.</title>
        <authorList>
            <person name="Dombrowski N."/>
            <person name="Teske A."/>
            <person name="Baker B.J."/>
        </authorList>
    </citation>
    <scope>NUCLEOTIDE SEQUENCE [LARGE SCALE GENOMIC DNA]</scope>
    <source>
        <strain evidence="2">B36_G15</strain>
    </source>
</reference>
<evidence type="ECO:0000259" key="1">
    <source>
        <dbReference type="Pfam" id="PF01171"/>
    </source>
</evidence>
<dbReference type="PANTHER" id="PTHR43686">
    <property type="entry name" value="SULFURTRANSFERASE-RELATED"/>
    <property type="match status" value="1"/>
</dbReference>